<feature type="domain" description="Flavodoxin-like" evidence="1">
    <location>
        <begin position="10"/>
        <end position="164"/>
    </location>
</feature>
<accession>A0A1V0AJZ9</accession>
<dbReference type="AlphaFoldDB" id="A0A1V0AJZ9"/>
<organism evidence="2 3">
    <name type="scientific">[Actinomadura] parvosata subsp. kistnae</name>
    <dbReference type="NCBI Taxonomy" id="1909395"/>
    <lineage>
        <taxon>Bacteria</taxon>
        <taxon>Bacillati</taxon>
        <taxon>Actinomycetota</taxon>
        <taxon>Actinomycetes</taxon>
        <taxon>Streptosporangiales</taxon>
        <taxon>Streptosporangiaceae</taxon>
        <taxon>Nonomuraea</taxon>
    </lineage>
</organism>
<dbReference type="SUPFAM" id="SSF52218">
    <property type="entry name" value="Flavoproteins"/>
    <property type="match status" value="1"/>
</dbReference>
<proteinExistence type="predicted"/>
<gene>
    <name evidence="2" type="ORF">BKM31_18795</name>
</gene>
<sequence>MGTPKILPKILVAYGSRNGSTAGIAEMIAAEFAEQGFEAEARPAGQVRDLGAYGAVVLGGALYNARWHPAARAFARRHAAALRGRPLWLFSSGPLDRSATATELPPVRHVAEAARSLGARGHVTFGGCLTDTARGFIARSIVRNGRGGDFRDPGHIKEWAAKIASELR</sequence>
<dbReference type="KEGG" id="noa:BKM31_18795"/>
<evidence type="ECO:0000259" key="1">
    <source>
        <dbReference type="PROSITE" id="PS50902"/>
    </source>
</evidence>
<dbReference type="Pfam" id="PF12724">
    <property type="entry name" value="Flavodoxin_5"/>
    <property type="match status" value="1"/>
</dbReference>
<dbReference type="InterPro" id="IPR026816">
    <property type="entry name" value="Flavodoxin_dom"/>
</dbReference>
<protein>
    <submittedName>
        <fullName evidence="2">Flavodoxin</fullName>
    </submittedName>
</protein>
<dbReference type="GO" id="GO:0010181">
    <property type="term" value="F:FMN binding"/>
    <property type="evidence" value="ECO:0007669"/>
    <property type="project" value="InterPro"/>
</dbReference>
<dbReference type="InterPro" id="IPR029039">
    <property type="entry name" value="Flavoprotein-like_sf"/>
</dbReference>
<dbReference type="Proteomes" id="UP000190797">
    <property type="component" value="Chromosome"/>
</dbReference>
<evidence type="ECO:0000313" key="2">
    <source>
        <dbReference type="EMBL" id="AQZ70489.1"/>
    </source>
</evidence>
<evidence type="ECO:0000313" key="3">
    <source>
        <dbReference type="Proteomes" id="UP000190797"/>
    </source>
</evidence>
<name>A0A1V0AJZ9_9ACTN</name>
<dbReference type="Gene3D" id="3.40.50.360">
    <property type="match status" value="1"/>
</dbReference>
<keyword evidence="3" id="KW-1185">Reference proteome</keyword>
<dbReference type="PROSITE" id="PS50902">
    <property type="entry name" value="FLAVODOXIN_LIKE"/>
    <property type="match status" value="1"/>
</dbReference>
<reference evidence="3" key="1">
    <citation type="journal article" date="2017" name="Med. Chem. Commun.">
        <title>Nonomuraea sp. ATCC 55076 harbours the largest actinomycete chromosome to date and the kistamicin biosynthetic gene cluster.</title>
        <authorList>
            <person name="Nazari B."/>
            <person name="Forneris C.C."/>
            <person name="Gibson M.I."/>
            <person name="Moon K."/>
            <person name="Schramma K.R."/>
            <person name="Seyedsayamdost M.R."/>
        </authorList>
    </citation>
    <scope>NUCLEOTIDE SEQUENCE [LARGE SCALE GENOMIC DNA]</scope>
    <source>
        <strain evidence="3">ATCC 55076</strain>
    </source>
</reference>
<dbReference type="EMBL" id="CP017717">
    <property type="protein sequence ID" value="AQZ70489.1"/>
    <property type="molecule type" value="Genomic_DNA"/>
</dbReference>
<dbReference type="STRING" id="1909395.BKM31_18795"/>
<dbReference type="InterPro" id="IPR008254">
    <property type="entry name" value="Flavodoxin/NO_synth"/>
</dbReference>